<dbReference type="GO" id="GO:0006281">
    <property type="term" value="P:DNA repair"/>
    <property type="evidence" value="ECO:0007669"/>
    <property type="project" value="InterPro"/>
</dbReference>
<dbReference type="Gene3D" id="1.25.40.10">
    <property type="entry name" value="Tetratricopeptide repeat domain"/>
    <property type="match status" value="4"/>
</dbReference>
<dbReference type="Gene3D" id="1.10.340.30">
    <property type="entry name" value="Hypothetical protein, domain 2"/>
    <property type="match status" value="1"/>
</dbReference>
<dbReference type="EMBL" id="CAJHUC010000279">
    <property type="protein sequence ID" value="CAD7694857.1"/>
    <property type="molecule type" value="Genomic_DNA"/>
</dbReference>
<feature type="compositionally biased region" description="Basic and acidic residues" evidence="3">
    <location>
        <begin position="1003"/>
        <end position="1014"/>
    </location>
</feature>
<name>A0A8S1IJQ3_9CHLO</name>
<evidence type="ECO:0008006" key="6">
    <source>
        <dbReference type="Google" id="ProtNLM"/>
    </source>
</evidence>
<dbReference type="GO" id="GO:0003824">
    <property type="term" value="F:catalytic activity"/>
    <property type="evidence" value="ECO:0007669"/>
    <property type="project" value="InterPro"/>
</dbReference>
<dbReference type="PANTHER" id="PTHR12558:SF13">
    <property type="entry name" value="CELL DIVISION CYCLE PROTEIN 27 HOMOLOG"/>
    <property type="match status" value="1"/>
</dbReference>
<dbReference type="SUPFAM" id="SSF89919">
    <property type="entry name" value="Ribosome-binding factor A, RbfA"/>
    <property type="match status" value="1"/>
</dbReference>
<dbReference type="PANTHER" id="PTHR12558">
    <property type="entry name" value="CELL DIVISION CYCLE 16,23,27"/>
    <property type="match status" value="1"/>
</dbReference>
<comment type="similarity">
    <text evidence="2">Belongs to the APC3/CDC27 family.</text>
</comment>
<keyword evidence="1" id="KW-0802">TPR repeat</keyword>
<organism evidence="4 5">
    <name type="scientific">Ostreobium quekettii</name>
    <dbReference type="NCBI Taxonomy" id="121088"/>
    <lineage>
        <taxon>Eukaryota</taxon>
        <taxon>Viridiplantae</taxon>
        <taxon>Chlorophyta</taxon>
        <taxon>core chlorophytes</taxon>
        <taxon>Ulvophyceae</taxon>
        <taxon>TCBD clade</taxon>
        <taxon>Bryopsidales</taxon>
        <taxon>Ostreobineae</taxon>
        <taxon>Ostreobiaceae</taxon>
        <taxon>Ostreobium</taxon>
    </lineage>
</organism>
<proteinExistence type="inferred from homology"/>
<dbReference type="HAMAP" id="MF_00003">
    <property type="entry name" value="RbfA"/>
    <property type="match status" value="1"/>
</dbReference>
<dbReference type="Proteomes" id="UP000708148">
    <property type="component" value="Unassembled WGS sequence"/>
</dbReference>
<evidence type="ECO:0000313" key="4">
    <source>
        <dbReference type="EMBL" id="CAD7694857.1"/>
    </source>
</evidence>
<protein>
    <recommendedName>
        <fullName evidence="6">Tetratricopeptide repeat protein</fullName>
    </recommendedName>
</protein>
<dbReference type="InterPro" id="IPR023799">
    <property type="entry name" value="RbfA_dom_sf"/>
</dbReference>
<reference evidence="4" key="1">
    <citation type="submission" date="2020-12" db="EMBL/GenBank/DDBJ databases">
        <authorList>
            <person name="Iha C."/>
        </authorList>
    </citation>
    <scope>NUCLEOTIDE SEQUENCE</scope>
</reference>
<feature type="region of interest" description="Disordered" evidence="3">
    <location>
        <begin position="1003"/>
        <end position="1022"/>
    </location>
</feature>
<dbReference type="SMART" id="SM00028">
    <property type="entry name" value="TPR"/>
    <property type="match status" value="8"/>
</dbReference>
<dbReference type="InterPro" id="IPR015946">
    <property type="entry name" value="KH_dom-like_a/b"/>
</dbReference>
<dbReference type="Pfam" id="PF02033">
    <property type="entry name" value="RBFA"/>
    <property type="match status" value="1"/>
</dbReference>
<dbReference type="InterPro" id="IPR000238">
    <property type="entry name" value="RbfA"/>
</dbReference>
<comment type="caution">
    <text evidence="4">The sequence shown here is derived from an EMBL/GenBank/DDBJ whole genome shotgun (WGS) entry which is preliminary data.</text>
</comment>
<dbReference type="OrthoDB" id="2015319at2759"/>
<dbReference type="InterPro" id="IPR011990">
    <property type="entry name" value="TPR-like_helical_dom_sf"/>
</dbReference>
<dbReference type="NCBIfam" id="TIGR00082">
    <property type="entry name" value="rbfA"/>
    <property type="match status" value="1"/>
</dbReference>
<evidence type="ECO:0000313" key="5">
    <source>
        <dbReference type="Proteomes" id="UP000708148"/>
    </source>
</evidence>
<feature type="compositionally biased region" description="Basic and acidic residues" evidence="3">
    <location>
        <begin position="296"/>
        <end position="310"/>
    </location>
</feature>
<feature type="region of interest" description="Disordered" evidence="3">
    <location>
        <begin position="296"/>
        <end position="320"/>
    </location>
</feature>
<dbReference type="Gene3D" id="3.30.300.20">
    <property type="match status" value="1"/>
</dbReference>
<dbReference type="InterPro" id="IPR011257">
    <property type="entry name" value="DNA_glycosylase"/>
</dbReference>
<dbReference type="SUPFAM" id="SSF48150">
    <property type="entry name" value="DNA-glycosylase"/>
    <property type="match status" value="1"/>
</dbReference>
<dbReference type="AlphaFoldDB" id="A0A8S1IJQ3"/>
<dbReference type="SUPFAM" id="SSF48452">
    <property type="entry name" value="TPR-like"/>
    <property type="match status" value="3"/>
</dbReference>
<evidence type="ECO:0000256" key="2">
    <source>
        <dbReference type="ARBA" id="ARBA00038210"/>
    </source>
</evidence>
<gene>
    <name evidence="4" type="ORF">OSTQU699_LOCUS218</name>
</gene>
<evidence type="ECO:0000256" key="3">
    <source>
        <dbReference type="SAM" id="MobiDB-lite"/>
    </source>
</evidence>
<dbReference type="Pfam" id="PF13432">
    <property type="entry name" value="TPR_16"/>
    <property type="match status" value="1"/>
</dbReference>
<evidence type="ECO:0000256" key="1">
    <source>
        <dbReference type="ARBA" id="ARBA00022803"/>
    </source>
</evidence>
<keyword evidence="5" id="KW-1185">Reference proteome</keyword>
<sequence length="1022" mass="112408">MAILTEIRDPRVSDVTVTYVEVSPDMRQAKVHVSVMGDDAKGKLCLHGLQSSAGFLQSRISQRIDTRYTPQLKFELDMGVKNSIAMTKLLNEVLEDRSDTPVPAAKERTLLENLVFACLLEGSPHEEAEAAFERLQSKYFDWNEVRVSTRRELAEELKTLNDPDAAADRLKRTLQSVFEGVYTFDLEPLKKQNLGQTVKQFQSYKGITPFVIAYVTQASLGGHSIPVNEGLFTAFVTLDITTPGEAKAGTAPGLERAIPKAKGIEVGSMLHQLGVEVGKNPYGQNARKVLMALDPGCKDRLPKRPPKPEPKPTNAVGVRPLTEEDLDRSQAAASFALGKSLYARSDLAGALRAYQSAWRWDPSRRELLDDIVSLAVSLGRADEAIRYAIVQSESGGVTPELLRRLALYATESEQWEQAAVLYERWLAIAPERDASFEKALIRIELGRIYQQLGRFGDASRCVAEVQRTLLRTPNSEAARRLASALGGSLSQVYQTFGQCHLEAGEHTLASQAFAQLSNGDLPTGGGLQYWLAKLALAESQPLEAYSQLHAYFDSPGDPYGAEPYDLLRTTLIQLNDRGRLPAELSRIRQRRPQSLYALCADAHQLANSGRREEAAALLRRVIESAVSSEASIDQESFGESANWLIDFYAESDDANRLLPLLQQLTMVDPTLEKFTNSLTGAMDKKAFAAQMKTRLSMLLQTNPTEAERLLPASRLALILGENKLAVDLFRKAIELVEEARGSMCLDFAVDLLLAEQNNLAAELIRNSVDEGVLDSEAPATWYYLSAALSSQKGADEAVAAARRAAELAPDSPEFAAHVARTLQIAGRQEQAIEEYATLLERFDAESDSSVRQTLREARLSYSYLLLSEGEADAAVRELQLVLDEFPGDPGASNDLGYLWADRGLHPLRSVQLANDAVAAEPENPAYLDSLGWAFYKLGDLAQARNTLQRAVNATTVADPEILDHLGQTLAESGDVQAARQEWRRALAALADDAGRSELRDAIQKRLEPLEHDKQPTAPRGAE</sequence>
<dbReference type="InterPro" id="IPR019734">
    <property type="entry name" value="TPR_rpt"/>
</dbReference>
<accession>A0A8S1IJQ3</accession>
<dbReference type="GO" id="GO:0006364">
    <property type="term" value="P:rRNA processing"/>
    <property type="evidence" value="ECO:0007669"/>
    <property type="project" value="InterPro"/>
</dbReference>